<dbReference type="PANTHER" id="PTHR35869:SF1">
    <property type="entry name" value="OUTER-MEMBRANE LIPOPROTEIN CARRIER PROTEIN"/>
    <property type="match status" value="1"/>
</dbReference>
<evidence type="ECO:0000313" key="3">
    <source>
        <dbReference type="EMBL" id="MBT2186449.1"/>
    </source>
</evidence>
<keyword evidence="1 2" id="KW-0732">Signal</keyword>
<dbReference type="EMBL" id="JAHGAW010000003">
    <property type="protein sequence ID" value="MBT2186449.1"/>
    <property type="molecule type" value="Genomic_DNA"/>
</dbReference>
<dbReference type="InterPro" id="IPR004564">
    <property type="entry name" value="OM_lipoprot_carrier_LolA-like"/>
</dbReference>
<dbReference type="Pfam" id="PF03548">
    <property type="entry name" value="LolA"/>
    <property type="match status" value="1"/>
</dbReference>
<feature type="chain" id="PRO_5040751673" evidence="2">
    <location>
        <begin position="32"/>
        <end position="217"/>
    </location>
</feature>
<reference evidence="3" key="1">
    <citation type="submission" date="2021-05" db="EMBL/GenBank/DDBJ databases">
        <title>Genome of Sphingobium sp. strain.</title>
        <authorList>
            <person name="Fan R."/>
        </authorList>
    </citation>
    <scope>NUCLEOTIDE SEQUENCE</scope>
    <source>
        <strain evidence="3">H33</strain>
    </source>
</reference>
<dbReference type="PANTHER" id="PTHR35869">
    <property type="entry name" value="OUTER-MEMBRANE LIPOPROTEIN CARRIER PROTEIN"/>
    <property type="match status" value="1"/>
</dbReference>
<keyword evidence="4" id="KW-1185">Reference proteome</keyword>
<comment type="caution">
    <text evidence="3">The sequence shown here is derived from an EMBL/GenBank/DDBJ whole genome shotgun (WGS) entry which is preliminary data.</text>
</comment>
<dbReference type="AlphaFoldDB" id="A0A9X1IQ59"/>
<dbReference type="Gene3D" id="2.50.20.10">
    <property type="entry name" value="Lipoprotein localisation LolA/LolB/LppX"/>
    <property type="match status" value="1"/>
</dbReference>
<accession>A0A9X1IQ59</accession>
<dbReference type="RefSeq" id="WP_214622189.1">
    <property type="nucleotide sequence ID" value="NZ_JAHGAW010000003.1"/>
</dbReference>
<sequence>MTRRHQRFTRALILGATLALPIAGIAPVASAQAQTTDDLSAVNRAIRALSTLSGNFTQTDARGQVQSGKLLLKQPGQIRFDYGAGDLLIVADGKSLYMVDYQVGQVQRWPIRNSPLGALLDPTRDLAKYGKLAPTGDPRVVSVEVRDPGHPEYGVISLIFMRKPGAPAGLELYGWVAKDAQGNRTSIRLTNLSYGSAIADSAFKWRDPRPNRGVGPR</sequence>
<feature type="signal peptide" evidence="2">
    <location>
        <begin position="1"/>
        <end position="31"/>
    </location>
</feature>
<name>A0A9X1IQ59_9SPHN</name>
<evidence type="ECO:0000256" key="2">
    <source>
        <dbReference type="SAM" id="SignalP"/>
    </source>
</evidence>
<dbReference type="SUPFAM" id="SSF89392">
    <property type="entry name" value="Prokaryotic lipoproteins and lipoprotein localization factors"/>
    <property type="match status" value="1"/>
</dbReference>
<dbReference type="InterPro" id="IPR029046">
    <property type="entry name" value="LolA/LolB/LppX"/>
</dbReference>
<protein>
    <submittedName>
        <fullName evidence="3">Outer membrane lipoprotein carrier protein LolA</fullName>
    </submittedName>
</protein>
<organism evidence="3 4">
    <name type="scientific">Sphingobium nicotianae</name>
    <dbReference type="NCBI Taxonomy" id="2782607"/>
    <lineage>
        <taxon>Bacteria</taxon>
        <taxon>Pseudomonadati</taxon>
        <taxon>Pseudomonadota</taxon>
        <taxon>Alphaproteobacteria</taxon>
        <taxon>Sphingomonadales</taxon>
        <taxon>Sphingomonadaceae</taxon>
        <taxon>Sphingobium</taxon>
    </lineage>
</organism>
<keyword evidence="3" id="KW-0449">Lipoprotein</keyword>
<evidence type="ECO:0000313" key="4">
    <source>
        <dbReference type="Proteomes" id="UP001138757"/>
    </source>
</evidence>
<dbReference type="CDD" id="cd16325">
    <property type="entry name" value="LolA"/>
    <property type="match status" value="1"/>
</dbReference>
<evidence type="ECO:0000256" key="1">
    <source>
        <dbReference type="ARBA" id="ARBA00022729"/>
    </source>
</evidence>
<gene>
    <name evidence="3" type="ORF">KK488_05755</name>
</gene>
<dbReference type="Proteomes" id="UP001138757">
    <property type="component" value="Unassembled WGS sequence"/>
</dbReference>
<proteinExistence type="predicted"/>